<feature type="compositionally biased region" description="Polar residues" evidence="8">
    <location>
        <begin position="688"/>
        <end position="723"/>
    </location>
</feature>
<proteinExistence type="predicted"/>
<evidence type="ECO:0000256" key="3">
    <source>
        <dbReference type="ARBA" id="ARBA00022833"/>
    </source>
</evidence>
<evidence type="ECO:0000256" key="6">
    <source>
        <dbReference type="ARBA" id="ARBA00023163"/>
    </source>
</evidence>
<keyword evidence="7" id="KW-0539">Nucleus</keyword>
<feature type="region of interest" description="Disordered" evidence="8">
    <location>
        <begin position="169"/>
        <end position="196"/>
    </location>
</feature>
<dbReference type="InterPro" id="IPR007219">
    <property type="entry name" value="XnlR_reg_dom"/>
</dbReference>
<dbReference type="SUPFAM" id="SSF57701">
    <property type="entry name" value="Zn2/Cys6 DNA-binding domain"/>
    <property type="match status" value="1"/>
</dbReference>
<dbReference type="Gene3D" id="4.10.240.10">
    <property type="entry name" value="Zn(2)-C6 fungal-type DNA-binding domain"/>
    <property type="match status" value="1"/>
</dbReference>
<evidence type="ECO:0000313" key="10">
    <source>
        <dbReference type="EMBL" id="KAG2226650.1"/>
    </source>
</evidence>
<evidence type="ECO:0000256" key="5">
    <source>
        <dbReference type="ARBA" id="ARBA00023125"/>
    </source>
</evidence>
<keyword evidence="3" id="KW-0862">Zinc</keyword>
<dbReference type="InterPro" id="IPR036864">
    <property type="entry name" value="Zn2-C6_fun-type_DNA-bd_sf"/>
</dbReference>
<keyword evidence="5" id="KW-0238">DNA-binding</keyword>
<dbReference type="OrthoDB" id="39175at2759"/>
<dbReference type="GO" id="GO:0000981">
    <property type="term" value="F:DNA-binding transcription factor activity, RNA polymerase II-specific"/>
    <property type="evidence" value="ECO:0007669"/>
    <property type="project" value="InterPro"/>
</dbReference>
<evidence type="ECO:0000259" key="9">
    <source>
        <dbReference type="PROSITE" id="PS50048"/>
    </source>
</evidence>
<keyword evidence="4" id="KW-0805">Transcription regulation</keyword>
<dbReference type="InterPro" id="IPR020448">
    <property type="entry name" value="Maltose_ferment_reg_DNA-bd"/>
</dbReference>
<dbReference type="AlphaFoldDB" id="A0A8H7SDL6"/>
<dbReference type="CDD" id="cd00067">
    <property type="entry name" value="GAL4"/>
    <property type="match status" value="1"/>
</dbReference>
<feature type="compositionally biased region" description="Low complexity" evidence="8">
    <location>
        <begin position="724"/>
        <end position="740"/>
    </location>
</feature>
<name>A0A8H7SDL6_9FUNG</name>
<feature type="compositionally biased region" description="Polar residues" evidence="8">
    <location>
        <begin position="115"/>
        <end position="139"/>
    </location>
</feature>
<dbReference type="CDD" id="cd12148">
    <property type="entry name" value="fungal_TF_MHR"/>
    <property type="match status" value="1"/>
</dbReference>
<dbReference type="InterPro" id="IPR001138">
    <property type="entry name" value="Zn2Cys6_DnaBD"/>
</dbReference>
<dbReference type="GO" id="GO:0006351">
    <property type="term" value="P:DNA-templated transcription"/>
    <property type="evidence" value="ECO:0007669"/>
    <property type="project" value="InterPro"/>
</dbReference>
<dbReference type="Pfam" id="PF00172">
    <property type="entry name" value="Zn_clus"/>
    <property type="match status" value="1"/>
</dbReference>
<dbReference type="GO" id="GO:0003677">
    <property type="term" value="F:DNA binding"/>
    <property type="evidence" value="ECO:0007669"/>
    <property type="project" value="UniProtKB-KW"/>
</dbReference>
<evidence type="ECO:0000256" key="2">
    <source>
        <dbReference type="ARBA" id="ARBA00022723"/>
    </source>
</evidence>
<evidence type="ECO:0000313" key="11">
    <source>
        <dbReference type="Proteomes" id="UP000646827"/>
    </source>
</evidence>
<feature type="domain" description="Zn(2)-C6 fungal-type" evidence="9">
    <location>
        <begin position="16"/>
        <end position="46"/>
    </location>
</feature>
<dbReference type="PROSITE" id="PS50048">
    <property type="entry name" value="ZN2_CY6_FUNGAL_2"/>
    <property type="match status" value="1"/>
</dbReference>
<gene>
    <name evidence="10" type="ORF">INT45_000997</name>
</gene>
<sequence>MAEENHPSKRQRVSKACDQCRRKKVKCDGDTPQCSNCRSVGLECKYNETNKKRGPPKGYIEAIEGRLQRLEALLGSVVQEDDPRSQAIMAELNAPLHTPYGELVRPRLLGRGFNDSEQSSISAGSTPNNTASGPSSTSRQQQQQQQQYQQQQQQQQQLQQQRQLQLQLQLQGRGGRGKNNAANKNTLETNDTLGSQYTDGSSPVRYYGKASGYYMLRDSKNYRDGVFRFNSKGYCKDSERLSSAKALLSLNPYEMPPKDLSKHLIDVYFEHYYPFLPILHKNSFLASLESQDSSVLPPSPLLLNSIYALASRISPDPRVRADPNLPETAGDIFFERARLLLDYEWENFTVSTVQSLILLSSHQTGAMKTVRGWLYSGLAFRMLQNLGLNRNCDKWKMSDIEKENRKRAFFCCFVVDRLACAMFGRTPIIDERDYDTPFPTAIDEDDPSVVDNLHQLIKLCGTLGSVLRQLYTVYGRHQLSVMSTPDRVISALDKELNGWMAKLPLSVLYRPPNTRAGDRAPAPSLERCQLHMLFYTTLILLHRLFIPGKCHSVTPSVFPAGAICTYAANKILDISVSLMEEGRLNNVNCYALYFMFTAGTIFINDASSSDSNAALEAKINVNRIMRAMEQVEKTWKTSARHSNILGELAGLRDINLEEWAGVGDDRQQRQQQQQQLSSTPAIAVPTSPVLSHSTTTTADSVQQRSTSSAPYGSAPNPYQNNDMTPRTPVSTTTTASTITSSKPSFDYEFPFVNAYDSASADQKEKQQFDPVNMAFWGIPTSFDVEEWNNYLNNQNFQQPPEDGLRVLPE</sequence>
<dbReference type="Proteomes" id="UP000646827">
    <property type="component" value="Unassembled WGS sequence"/>
</dbReference>
<dbReference type="GO" id="GO:0008270">
    <property type="term" value="F:zinc ion binding"/>
    <property type="evidence" value="ECO:0007669"/>
    <property type="project" value="InterPro"/>
</dbReference>
<dbReference type="GO" id="GO:0005634">
    <property type="term" value="C:nucleus"/>
    <property type="evidence" value="ECO:0007669"/>
    <property type="project" value="UniProtKB-SubCell"/>
</dbReference>
<dbReference type="InterPro" id="IPR051615">
    <property type="entry name" value="Transcr_Regulatory_Elem"/>
</dbReference>
<comment type="caution">
    <text evidence="10">The sequence shown here is derived from an EMBL/GenBank/DDBJ whole genome shotgun (WGS) entry which is preliminary data.</text>
</comment>
<feature type="region of interest" description="Disordered" evidence="8">
    <location>
        <begin position="112"/>
        <end position="148"/>
    </location>
</feature>
<protein>
    <recommendedName>
        <fullName evidence="9">Zn(2)-C6 fungal-type domain-containing protein</fullName>
    </recommendedName>
</protein>
<dbReference type="PANTHER" id="PTHR31313:SF78">
    <property type="entry name" value="TRANSCRIPTION FACTOR DOMAIN-CONTAINING PROTEIN"/>
    <property type="match status" value="1"/>
</dbReference>
<dbReference type="SMART" id="SM00066">
    <property type="entry name" value="GAL4"/>
    <property type="match status" value="1"/>
</dbReference>
<dbReference type="PRINTS" id="PR00054">
    <property type="entry name" value="FUNGALZNCYS"/>
</dbReference>
<accession>A0A8H7SDL6</accession>
<evidence type="ECO:0000256" key="1">
    <source>
        <dbReference type="ARBA" id="ARBA00004123"/>
    </source>
</evidence>
<keyword evidence="2" id="KW-0479">Metal-binding</keyword>
<reference evidence="10 11" key="1">
    <citation type="submission" date="2020-12" db="EMBL/GenBank/DDBJ databases">
        <title>Metabolic potential, ecology and presence of endohyphal bacteria is reflected in genomic diversity of Mucoromycotina.</title>
        <authorList>
            <person name="Muszewska A."/>
            <person name="Okrasinska A."/>
            <person name="Steczkiewicz K."/>
            <person name="Drgas O."/>
            <person name="Orlowska M."/>
            <person name="Perlinska-Lenart U."/>
            <person name="Aleksandrzak-Piekarczyk T."/>
            <person name="Szatraj K."/>
            <person name="Zielenkiewicz U."/>
            <person name="Pilsyk S."/>
            <person name="Malc E."/>
            <person name="Mieczkowski P."/>
            <person name="Kruszewska J.S."/>
            <person name="Biernat P."/>
            <person name="Pawlowska J."/>
        </authorList>
    </citation>
    <scope>NUCLEOTIDE SEQUENCE [LARGE SCALE GENOMIC DNA]</scope>
    <source>
        <strain evidence="10 11">CBS 142.35</strain>
    </source>
</reference>
<evidence type="ECO:0000256" key="4">
    <source>
        <dbReference type="ARBA" id="ARBA00023015"/>
    </source>
</evidence>
<dbReference type="EMBL" id="JAEPRB010000014">
    <property type="protein sequence ID" value="KAG2226650.1"/>
    <property type="molecule type" value="Genomic_DNA"/>
</dbReference>
<dbReference type="Pfam" id="PF04082">
    <property type="entry name" value="Fungal_trans"/>
    <property type="match status" value="1"/>
</dbReference>
<dbReference type="PROSITE" id="PS00463">
    <property type="entry name" value="ZN2_CY6_FUNGAL_1"/>
    <property type="match status" value="1"/>
</dbReference>
<feature type="compositionally biased region" description="Polar residues" evidence="8">
    <location>
        <begin position="186"/>
        <end position="196"/>
    </location>
</feature>
<keyword evidence="6" id="KW-0804">Transcription</keyword>
<comment type="subcellular location">
    <subcellularLocation>
        <location evidence="1">Nucleus</location>
    </subcellularLocation>
</comment>
<organism evidence="10 11">
    <name type="scientific">Circinella minor</name>
    <dbReference type="NCBI Taxonomy" id="1195481"/>
    <lineage>
        <taxon>Eukaryota</taxon>
        <taxon>Fungi</taxon>
        <taxon>Fungi incertae sedis</taxon>
        <taxon>Mucoromycota</taxon>
        <taxon>Mucoromycotina</taxon>
        <taxon>Mucoromycetes</taxon>
        <taxon>Mucorales</taxon>
        <taxon>Lichtheimiaceae</taxon>
        <taxon>Circinella</taxon>
    </lineage>
</organism>
<evidence type="ECO:0000256" key="7">
    <source>
        <dbReference type="ARBA" id="ARBA00023242"/>
    </source>
</evidence>
<dbReference type="PANTHER" id="PTHR31313">
    <property type="entry name" value="TY1 ENHANCER ACTIVATOR"/>
    <property type="match status" value="1"/>
</dbReference>
<keyword evidence="11" id="KW-1185">Reference proteome</keyword>
<dbReference type="SMART" id="SM00906">
    <property type="entry name" value="Fungal_trans"/>
    <property type="match status" value="1"/>
</dbReference>
<dbReference type="SUPFAM" id="SSF81995">
    <property type="entry name" value="beta-sandwich domain of Sec23/24"/>
    <property type="match status" value="1"/>
</dbReference>
<evidence type="ECO:0000256" key="8">
    <source>
        <dbReference type="SAM" id="MobiDB-lite"/>
    </source>
</evidence>
<feature type="region of interest" description="Disordered" evidence="8">
    <location>
        <begin position="663"/>
        <end position="740"/>
    </location>
</feature>